<sequence length="130" mass="12981">MTTSRCVSSPGWVRRRRRPAVAAALVGATVLAVTALGRGCLESSFVAAANRGLHEETSARVAAPVFSGPLGGAATALPSPSQFSAALASLVVFSPSPALAAGSEKAGAAGLNMIFLAPFVSIFLILGVAM</sequence>
<keyword evidence="1" id="KW-0472">Membrane</keyword>
<reference evidence="2" key="1">
    <citation type="submission" date="2021-02" db="EMBL/GenBank/DDBJ databases">
        <authorList>
            <person name="Dougan E. K."/>
            <person name="Rhodes N."/>
            <person name="Thang M."/>
            <person name="Chan C."/>
        </authorList>
    </citation>
    <scope>NUCLEOTIDE SEQUENCE</scope>
</reference>
<evidence type="ECO:0000256" key="1">
    <source>
        <dbReference type="SAM" id="Phobius"/>
    </source>
</evidence>
<dbReference type="AlphaFoldDB" id="A0A813J2X5"/>
<keyword evidence="1" id="KW-0812">Transmembrane</keyword>
<organism evidence="2 3">
    <name type="scientific">Polarella glacialis</name>
    <name type="common">Dinoflagellate</name>
    <dbReference type="NCBI Taxonomy" id="89957"/>
    <lineage>
        <taxon>Eukaryota</taxon>
        <taxon>Sar</taxon>
        <taxon>Alveolata</taxon>
        <taxon>Dinophyceae</taxon>
        <taxon>Suessiales</taxon>
        <taxon>Suessiaceae</taxon>
        <taxon>Polarella</taxon>
    </lineage>
</organism>
<proteinExistence type="predicted"/>
<evidence type="ECO:0000313" key="2">
    <source>
        <dbReference type="EMBL" id="CAE8666150.1"/>
    </source>
</evidence>
<gene>
    <name evidence="2" type="ORF">PGLA2088_LOCUS16166</name>
</gene>
<keyword evidence="1" id="KW-1133">Transmembrane helix</keyword>
<name>A0A813J2X5_POLGL</name>
<feature type="transmembrane region" description="Helical" evidence="1">
    <location>
        <begin position="109"/>
        <end position="129"/>
    </location>
</feature>
<accession>A0A813J2X5</accession>
<feature type="non-terminal residue" evidence="2">
    <location>
        <position position="1"/>
    </location>
</feature>
<dbReference type="Proteomes" id="UP000626109">
    <property type="component" value="Unassembled WGS sequence"/>
</dbReference>
<evidence type="ECO:0000313" key="3">
    <source>
        <dbReference type="Proteomes" id="UP000626109"/>
    </source>
</evidence>
<dbReference type="EMBL" id="CAJNNW010020380">
    <property type="protein sequence ID" value="CAE8666150.1"/>
    <property type="molecule type" value="Genomic_DNA"/>
</dbReference>
<protein>
    <submittedName>
        <fullName evidence="2">Uncharacterized protein</fullName>
    </submittedName>
</protein>
<comment type="caution">
    <text evidence="2">The sequence shown here is derived from an EMBL/GenBank/DDBJ whole genome shotgun (WGS) entry which is preliminary data.</text>
</comment>